<dbReference type="InterPro" id="IPR013320">
    <property type="entry name" value="ConA-like_dom_sf"/>
</dbReference>
<dbReference type="InterPro" id="IPR037019">
    <property type="entry name" value="Glyco_hydro_7_sf"/>
</dbReference>
<keyword evidence="6" id="KW-0136">Cellulose degradation</keyword>
<evidence type="ECO:0000256" key="10">
    <source>
        <dbReference type="SAM" id="MobiDB-lite"/>
    </source>
</evidence>
<proteinExistence type="evidence at transcript level"/>
<dbReference type="Pfam" id="PF00840">
    <property type="entry name" value="Glyco_hydro_7"/>
    <property type="match status" value="1"/>
</dbReference>
<name>A4UX17_9EUKA</name>
<keyword evidence="7" id="KW-0119">Carbohydrate metabolism</keyword>
<evidence type="ECO:0000256" key="9">
    <source>
        <dbReference type="ARBA" id="ARBA00023326"/>
    </source>
</evidence>
<evidence type="ECO:0000313" key="12">
    <source>
        <dbReference type="EMBL" id="BAF57427.1"/>
    </source>
</evidence>
<comment type="catalytic activity">
    <reaction evidence="1">
        <text>Hydrolysis of (1-&gt;4)-beta-D-glucosidic linkages in cellulose and cellotetraose, releasing cellobiose from the non-reducing ends of the chains.</text>
        <dbReference type="EC" id="3.2.1.91"/>
    </reaction>
</comment>
<comment type="similarity">
    <text evidence="2">Belongs to the glycosyl hydrolase 7 (cellulase C) family.</text>
</comment>
<evidence type="ECO:0000256" key="6">
    <source>
        <dbReference type="ARBA" id="ARBA00023001"/>
    </source>
</evidence>
<evidence type="ECO:0000256" key="7">
    <source>
        <dbReference type="ARBA" id="ARBA00023277"/>
    </source>
</evidence>
<dbReference type="GO" id="GO:0016162">
    <property type="term" value="F:cellulose 1,4-beta-cellobiosidase activity"/>
    <property type="evidence" value="ECO:0007669"/>
    <property type="project" value="UniProtKB-EC"/>
</dbReference>
<accession>A4UX17</accession>
<keyword evidence="5 12" id="KW-0378">Hydrolase</keyword>
<dbReference type="FunFam" id="2.70.100.10:FF:000001">
    <property type="entry name" value="Glucanase"/>
    <property type="match status" value="1"/>
</dbReference>
<protein>
    <recommendedName>
        <fullName evidence="3">cellulose 1,4-beta-cellobiosidase (non-reducing end)</fullName>
        <ecNumber evidence="3">3.2.1.91</ecNumber>
    </recommendedName>
</protein>
<keyword evidence="9" id="KW-0624">Polysaccharide degradation</keyword>
<dbReference type="Gene3D" id="2.70.100.10">
    <property type="entry name" value="Glycoside hydrolase, family 7, domain"/>
    <property type="match status" value="1"/>
</dbReference>
<feature type="region of interest" description="Disordered" evidence="10">
    <location>
        <begin position="402"/>
        <end position="429"/>
    </location>
</feature>
<dbReference type="AlphaFoldDB" id="A4UX17"/>
<dbReference type="CDD" id="cd07999">
    <property type="entry name" value="GH7_CBH_EG"/>
    <property type="match status" value="1"/>
</dbReference>
<evidence type="ECO:0000256" key="4">
    <source>
        <dbReference type="ARBA" id="ARBA00022729"/>
    </source>
</evidence>
<evidence type="ECO:0000256" key="3">
    <source>
        <dbReference type="ARBA" id="ARBA00012561"/>
    </source>
</evidence>
<keyword evidence="8" id="KW-0326">Glycosidase</keyword>
<dbReference type="PANTHER" id="PTHR33753">
    <property type="entry name" value="1,4-BETA-D-GLUCAN CELLOBIOHYDROLASE B"/>
    <property type="match status" value="1"/>
</dbReference>
<evidence type="ECO:0000256" key="5">
    <source>
        <dbReference type="ARBA" id="ARBA00022801"/>
    </source>
</evidence>
<organism evidence="12">
    <name type="scientific">uncultured symbiotic protist of Mastotermes darwiniensis</name>
    <dbReference type="NCBI Taxonomy" id="403661"/>
    <lineage>
        <taxon>Eukaryota</taxon>
        <taxon>environmental samples</taxon>
    </lineage>
</organism>
<feature type="signal peptide" evidence="11">
    <location>
        <begin position="1"/>
        <end position="16"/>
    </location>
</feature>
<dbReference type="GO" id="GO:0030245">
    <property type="term" value="P:cellulose catabolic process"/>
    <property type="evidence" value="ECO:0007669"/>
    <property type="project" value="UniProtKB-KW"/>
</dbReference>
<dbReference type="PRINTS" id="PR00734">
    <property type="entry name" value="GLHYDRLASE7"/>
</dbReference>
<sequence>MLCVGLFGLVYSIGVGTNTQETHPKLSWKQCSSGGSCTTQQGSVVIDSNWRWTHSTKDLTNCYDGNLWDSTLCPDGTTCSKNCVLEGADYSGTYGITSSGDSLTLKFVTHGSYSTNVGSRLYLLKDDNNYQIFNLAGKEFTFTVDVSNLPCGLNGALYFVEMDQDGGKGKHKENEAGAKYGTGYCDAQCPTDLKFIDGIANSDGWKPQDNDENSGNGKYGSCCSEMDIWEANSLATAYTPHVCDTKGQKRCQGTACGENGGGDRFGSECDPDGCDFNSWRQGNKSFWGPGLIIDTKKSVQVVTQFIGSGSSVTEIRRKYVQNGKVIENSYSTISGTEKYNSISDDYCNAQKKAFGDTNSFENHGGFKRFSQHIQDMVLVLSLWDDHTVNMLWLDSVYPTNSNKPGADRGPCETSSGVPADVESKSASASVKYSDIRFGPIDSTYK</sequence>
<dbReference type="InterPro" id="IPR001722">
    <property type="entry name" value="Glyco_hydro_7"/>
</dbReference>
<keyword evidence="4 11" id="KW-0732">Signal</keyword>
<dbReference type="EC" id="3.2.1.91" evidence="3"/>
<dbReference type="SUPFAM" id="SSF49899">
    <property type="entry name" value="Concanavalin A-like lectins/glucanases"/>
    <property type="match status" value="1"/>
</dbReference>
<feature type="chain" id="PRO_5002674979" description="cellulose 1,4-beta-cellobiosidase (non-reducing end)" evidence="11">
    <location>
        <begin position="17"/>
        <end position="445"/>
    </location>
</feature>
<evidence type="ECO:0000256" key="11">
    <source>
        <dbReference type="SAM" id="SignalP"/>
    </source>
</evidence>
<dbReference type="PANTHER" id="PTHR33753:SF2">
    <property type="entry name" value="GLYCOSIDE HYDROLASE FAMILY 7 PROTEIN"/>
    <property type="match status" value="1"/>
</dbReference>
<evidence type="ECO:0000256" key="1">
    <source>
        <dbReference type="ARBA" id="ARBA00001641"/>
    </source>
</evidence>
<reference evidence="12" key="1">
    <citation type="journal article" date="2010" name="PLoS ONE">
        <title>Phylogenetic analysis of cellulolytic enzyme genes from representative lineages of termites and a related cockroach.</title>
        <authorList>
            <person name="Todaka N."/>
            <person name="Inoue T."/>
            <person name="Saita K."/>
            <person name="Ohkuma M."/>
            <person name="Nalepa C.A."/>
            <person name="Lenz M."/>
            <person name="Kudo T."/>
            <person name="Moriya S."/>
        </authorList>
    </citation>
    <scope>NUCLEOTIDE SEQUENCE</scope>
</reference>
<dbReference type="CAZy" id="GH7">
    <property type="family name" value="Glycoside Hydrolase Family 7"/>
</dbReference>
<evidence type="ECO:0000256" key="8">
    <source>
        <dbReference type="ARBA" id="ARBA00023295"/>
    </source>
</evidence>
<dbReference type="EMBL" id="AB274668">
    <property type="protein sequence ID" value="BAF57427.1"/>
    <property type="molecule type" value="mRNA"/>
</dbReference>
<evidence type="ECO:0000256" key="2">
    <source>
        <dbReference type="ARBA" id="ARBA00006044"/>
    </source>
</evidence>